<dbReference type="Proteomes" id="UP001489004">
    <property type="component" value="Unassembled WGS sequence"/>
</dbReference>
<evidence type="ECO:0000313" key="3">
    <source>
        <dbReference type="Proteomes" id="UP001489004"/>
    </source>
</evidence>
<gene>
    <name evidence="2" type="ORF">WJX72_006885</name>
</gene>
<keyword evidence="1" id="KW-0732">Signal</keyword>
<comment type="caution">
    <text evidence="2">The sequence shown here is derived from an EMBL/GenBank/DDBJ whole genome shotgun (WGS) entry which is preliminary data.</text>
</comment>
<dbReference type="EMBL" id="JALJOR010000008">
    <property type="protein sequence ID" value="KAK9812994.1"/>
    <property type="molecule type" value="Genomic_DNA"/>
</dbReference>
<protein>
    <submittedName>
        <fullName evidence="2">Uncharacterized protein</fullName>
    </submittedName>
</protein>
<feature type="signal peptide" evidence="1">
    <location>
        <begin position="1"/>
        <end position="32"/>
    </location>
</feature>
<sequence>MASPYLSRIAGFSIRSAAVLSCVLLAVLPARAYYCPADVGGKQGSKVQLTLCDGTQAVCAYSCCVLSADVEECYYCECSGTGRRQLTISEVAAQDALCFAGELATSADEWCNLAYDNLLGDQLPVTDSCITYGADRWANVCSALSGDPSAIVGDVSPPAVSNTGKPGPGAVLVPNSPAVLLPSSPSWSTITVVHAQGEQAPAPAPQLRPR</sequence>
<evidence type="ECO:0000313" key="2">
    <source>
        <dbReference type="EMBL" id="KAK9812994.1"/>
    </source>
</evidence>
<reference evidence="2 3" key="1">
    <citation type="journal article" date="2024" name="Nat. Commun.">
        <title>Phylogenomics reveals the evolutionary origins of lichenization in chlorophyte algae.</title>
        <authorList>
            <person name="Puginier C."/>
            <person name="Libourel C."/>
            <person name="Otte J."/>
            <person name="Skaloud P."/>
            <person name="Haon M."/>
            <person name="Grisel S."/>
            <person name="Petersen M."/>
            <person name="Berrin J.G."/>
            <person name="Delaux P.M."/>
            <person name="Dal Grande F."/>
            <person name="Keller J."/>
        </authorList>
    </citation>
    <scope>NUCLEOTIDE SEQUENCE [LARGE SCALE GENOMIC DNA]</scope>
    <source>
        <strain evidence="2 3">SAG 2043</strain>
    </source>
</reference>
<accession>A0AAW1PTN8</accession>
<proteinExistence type="predicted"/>
<name>A0AAW1PTN8_9CHLO</name>
<feature type="chain" id="PRO_5043553508" evidence="1">
    <location>
        <begin position="33"/>
        <end position="210"/>
    </location>
</feature>
<keyword evidence="3" id="KW-1185">Reference proteome</keyword>
<dbReference type="AlphaFoldDB" id="A0AAW1PTN8"/>
<evidence type="ECO:0000256" key="1">
    <source>
        <dbReference type="SAM" id="SignalP"/>
    </source>
</evidence>
<organism evidence="2 3">
    <name type="scientific">[Myrmecia] bisecta</name>
    <dbReference type="NCBI Taxonomy" id="41462"/>
    <lineage>
        <taxon>Eukaryota</taxon>
        <taxon>Viridiplantae</taxon>
        <taxon>Chlorophyta</taxon>
        <taxon>core chlorophytes</taxon>
        <taxon>Trebouxiophyceae</taxon>
        <taxon>Trebouxiales</taxon>
        <taxon>Trebouxiaceae</taxon>
        <taxon>Myrmecia</taxon>
    </lineage>
</organism>